<comment type="function">
    <text evidence="1">Catalyzes the intermembrane transfer of phosphatidylglycerol and phosphatidylinositol.</text>
</comment>
<evidence type="ECO:0000256" key="8">
    <source>
        <dbReference type="SAM" id="SignalP"/>
    </source>
</evidence>
<dbReference type="AlphaFoldDB" id="A0A8H3UWQ1"/>
<protein>
    <recommendedName>
        <fullName evidence="4">Phosphatidylglycerol/phosphatidylinositol transfer protein</fullName>
    </recommendedName>
</protein>
<evidence type="ECO:0000256" key="6">
    <source>
        <dbReference type="ARBA" id="ARBA00022729"/>
    </source>
</evidence>
<proteinExistence type="inferred from homology"/>
<dbReference type="InterPro" id="IPR014756">
    <property type="entry name" value="Ig_E-set"/>
</dbReference>
<evidence type="ECO:0000259" key="9">
    <source>
        <dbReference type="SMART" id="SM00737"/>
    </source>
</evidence>
<evidence type="ECO:0000256" key="7">
    <source>
        <dbReference type="ARBA" id="ARBA00023055"/>
    </source>
</evidence>
<evidence type="ECO:0000313" key="11">
    <source>
        <dbReference type="Proteomes" id="UP000447873"/>
    </source>
</evidence>
<feature type="domain" description="MD-2-related lipid-recognition" evidence="9">
    <location>
        <begin position="35"/>
        <end position="155"/>
    </location>
</feature>
<dbReference type="SUPFAM" id="SSF81296">
    <property type="entry name" value="E set domains"/>
    <property type="match status" value="1"/>
</dbReference>
<evidence type="ECO:0000256" key="4">
    <source>
        <dbReference type="ARBA" id="ARBA00016056"/>
    </source>
</evidence>
<feature type="chain" id="PRO_5034970116" description="Phosphatidylglycerol/phosphatidylinositol transfer protein" evidence="8">
    <location>
        <begin position="18"/>
        <end position="157"/>
    </location>
</feature>
<dbReference type="GO" id="GO:0032934">
    <property type="term" value="F:sterol binding"/>
    <property type="evidence" value="ECO:0007669"/>
    <property type="project" value="InterPro"/>
</dbReference>
<evidence type="ECO:0000313" key="10">
    <source>
        <dbReference type="EMBL" id="KAE9977130.1"/>
    </source>
</evidence>
<keyword evidence="7" id="KW-0445">Lipid transport</keyword>
<dbReference type="Gene3D" id="2.70.220.10">
    <property type="entry name" value="Ganglioside GM2 activator"/>
    <property type="match status" value="1"/>
</dbReference>
<dbReference type="InterPro" id="IPR003172">
    <property type="entry name" value="ML_dom"/>
</dbReference>
<dbReference type="Pfam" id="PF02221">
    <property type="entry name" value="E1_DerP2_DerF2"/>
    <property type="match status" value="1"/>
</dbReference>
<dbReference type="InterPro" id="IPR039670">
    <property type="entry name" value="NPC2-like"/>
</dbReference>
<evidence type="ECO:0000256" key="2">
    <source>
        <dbReference type="ARBA" id="ARBA00006370"/>
    </source>
</evidence>
<evidence type="ECO:0000256" key="5">
    <source>
        <dbReference type="ARBA" id="ARBA00022448"/>
    </source>
</evidence>
<organism evidence="10 11">
    <name type="scientific">Venturia inaequalis</name>
    <name type="common">Apple scab fungus</name>
    <dbReference type="NCBI Taxonomy" id="5025"/>
    <lineage>
        <taxon>Eukaryota</taxon>
        <taxon>Fungi</taxon>
        <taxon>Dikarya</taxon>
        <taxon>Ascomycota</taxon>
        <taxon>Pezizomycotina</taxon>
        <taxon>Dothideomycetes</taxon>
        <taxon>Pleosporomycetidae</taxon>
        <taxon>Venturiales</taxon>
        <taxon>Venturiaceae</taxon>
        <taxon>Venturia</taxon>
    </lineage>
</organism>
<sequence length="157" mass="16879">MKFSSALLFTAIASAIALPSEVEERESKKIHPLSYKSCGDLNDVLQVESLTLDPNPLEHGKNSIIANGTLTEDITEGTMISVRVKAGALTVYHKELDLCDLAKSKSDITCPIKAGPINIEKEFEIPKNIPHTNLKIALSGTTADGGQLTCYNIDVGI</sequence>
<dbReference type="InterPro" id="IPR036846">
    <property type="entry name" value="GM2-AP_sf"/>
</dbReference>
<feature type="signal peptide" evidence="8">
    <location>
        <begin position="1"/>
        <end position="17"/>
    </location>
</feature>
<reference evidence="10 11" key="1">
    <citation type="submission" date="2018-12" db="EMBL/GenBank/DDBJ databases">
        <title>Venturia inaequalis Genome Resource.</title>
        <authorList>
            <person name="Lichtner F.J."/>
        </authorList>
    </citation>
    <scope>NUCLEOTIDE SEQUENCE [LARGE SCALE GENOMIC DNA]</scope>
    <source>
        <strain evidence="10 11">120213</strain>
    </source>
</reference>
<dbReference type="PANTHER" id="PTHR11306:SF0">
    <property type="entry name" value="PHOSPHATIDYLGLYCEROL_PHOSPHATIDYLINOSITOL TRANSFER PROTEIN"/>
    <property type="match status" value="1"/>
</dbReference>
<comment type="subunit">
    <text evidence="3">Monomer.</text>
</comment>
<comment type="caution">
    <text evidence="10">The sequence shown here is derived from an EMBL/GenBank/DDBJ whole genome shotgun (WGS) entry which is preliminary data.</text>
</comment>
<evidence type="ECO:0000256" key="1">
    <source>
        <dbReference type="ARBA" id="ARBA00002053"/>
    </source>
</evidence>
<dbReference type="GO" id="GO:0015918">
    <property type="term" value="P:sterol transport"/>
    <property type="evidence" value="ECO:0007669"/>
    <property type="project" value="InterPro"/>
</dbReference>
<dbReference type="OrthoDB" id="6409159at2759"/>
<gene>
    <name evidence="10" type="ORF">EG328_002193</name>
</gene>
<name>A0A8H3UWQ1_VENIN</name>
<dbReference type="Proteomes" id="UP000447873">
    <property type="component" value="Unassembled WGS sequence"/>
</dbReference>
<dbReference type="PANTHER" id="PTHR11306">
    <property type="entry name" value="NIEMANN PICK TYPE C2 PROTEIN NPC2-RELATED"/>
    <property type="match status" value="1"/>
</dbReference>
<comment type="similarity">
    <text evidence="2">Belongs to the NPC2 family.</text>
</comment>
<keyword evidence="5" id="KW-0813">Transport</keyword>
<keyword evidence="6 8" id="KW-0732">Signal</keyword>
<dbReference type="SMART" id="SM00737">
    <property type="entry name" value="ML"/>
    <property type="match status" value="1"/>
</dbReference>
<dbReference type="EMBL" id="WNWS01000159">
    <property type="protein sequence ID" value="KAE9977130.1"/>
    <property type="molecule type" value="Genomic_DNA"/>
</dbReference>
<accession>A0A8H3UWQ1</accession>
<evidence type="ECO:0000256" key="3">
    <source>
        <dbReference type="ARBA" id="ARBA00011245"/>
    </source>
</evidence>